<gene>
    <name evidence="1" type="ORF">AMJ40_06865</name>
</gene>
<reference evidence="1 2" key="1">
    <citation type="journal article" date="2015" name="Microbiome">
        <title>Genomic resolution of linkages in carbon, nitrogen, and sulfur cycling among widespread estuary sediment bacteria.</title>
        <authorList>
            <person name="Baker B.J."/>
            <person name="Lazar C.S."/>
            <person name="Teske A.P."/>
            <person name="Dick G.J."/>
        </authorList>
    </citation>
    <scope>NUCLEOTIDE SEQUENCE [LARGE SCALE GENOMIC DNA]</scope>
    <source>
        <strain evidence="1">DG_26</strain>
    </source>
</reference>
<dbReference type="AlphaFoldDB" id="A0A0S7WF81"/>
<comment type="caution">
    <text evidence="1">The sequence shown here is derived from an EMBL/GenBank/DDBJ whole genome shotgun (WGS) entry which is preliminary data.</text>
</comment>
<evidence type="ECO:0008006" key="3">
    <source>
        <dbReference type="Google" id="ProtNLM"/>
    </source>
</evidence>
<evidence type="ECO:0000313" key="1">
    <source>
        <dbReference type="EMBL" id="KPJ48791.1"/>
    </source>
</evidence>
<feature type="non-terminal residue" evidence="1">
    <location>
        <position position="1"/>
    </location>
</feature>
<dbReference type="Proteomes" id="UP000051124">
    <property type="component" value="Unassembled WGS sequence"/>
</dbReference>
<accession>A0A0S7WF81</accession>
<organism evidence="1 2">
    <name type="scientific">candidate division TA06 bacterium DG_26</name>
    <dbReference type="NCBI Taxonomy" id="1703771"/>
    <lineage>
        <taxon>Bacteria</taxon>
        <taxon>Bacteria division TA06</taxon>
    </lineage>
</organism>
<sequence>IKIYTLIGELVWEEQFSVGAPESEAGFHEEVMWDGRNDAGEIVRNGVYVCKIETDHGSAMTKIAVAK</sequence>
<dbReference type="EMBL" id="LIZT01000096">
    <property type="protein sequence ID" value="KPJ48791.1"/>
    <property type="molecule type" value="Genomic_DNA"/>
</dbReference>
<name>A0A0S7WF81_UNCT6</name>
<evidence type="ECO:0000313" key="2">
    <source>
        <dbReference type="Proteomes" id="UP000051124"/>
    </source>
</evidence>
<proteinExistence type="predicted"/>
<dbReference type="Gene3D" id="2.60.40.4070">
    <property type="match status" value="1"/>
</dbReference>
<protein>
    <recommendedName>
        <fullName evidence="3">FlgD Ig-like domain-containing protein</fullName>
    </recommendedName>
</protein>